<evidence type="ECO:0000313" key="2">
    <source>
        <dbReference type="Proteomes" id="UP001375539"/>
    </source>
</evidence>
<dbReference type="EMBL" id="JBBKAI010000002">
    <property type="protein sequence ID" value="MEJ8659450.1"/>
    <property type="molecule type" value="Genomic_DNA"/>
</dbReference>
<dbReference type="Proteomes" id="UP001375539">
    <property type="component" value="Unassembled WGS sequence"/>
</dbReference>
<evidence type="ECO:0000313" key="1">
    <source>
        <dbReference type="EMBL" id="MEJ8659450.1"/>
    </source>
</evidence>
<protein>
    <submittedName>
        <fullName evidence="1">Pilus assembly protein TadG-related protein</fullName>
    </submittedName>
</protein>
<proteinExistence type="predicted"/>
<keyword evidence="2" id="KW-1185">Reference proteome</keyword>
<organism evidence="1 2">
    <name type="scientific">Streptomyces pratisoli</name>
    <dbReference type="NCBI Taxonomy" id="3139917"/>
    <lineage>
        <taxon>Bacteria</taxon>
        <taxon>Bacillati</taxon>
        <taxon>Actinomycetota</taxon>
        <taxon>Actinomycetes</taxon>
        <taxon>Kitasatosporales</taxon>
        <taxon>Streptomycetaceae</taxon>
        <taxon>Streptomyces</taxon>
    </lineage>
</organism>
<accession>A0ACC6QMH0</accession>
<sequence>MLRVAREKGQAAPAYVTVVAGLLFLALAFFAVGQAGATRNGTQTAADAAALAAAKESRDKFRLELLAAPNPVILAAVFNLGQIGSWWGCHAAFPMAQKNNAVVDMTTGGGCSPAFNGRWGFTVHTKSQKPVGDTVLPGTEGEKGKGTAQATAELESRCVYTPVPKPLGTLTCKGVAPWLVGEGPPPDGPDLFDIRLTEN</sequence>
<gene>
    <name evidence="1" type="ORF">WKI58_23500</name>
</gene>
<comment type="caution">
    <text evidence="1">The sequence shown here is derived from an EMBL/GenBank/DDBJ whole genome shotgun (WGS) entry which is preliminary data.</text>
</comment>
<reference evidence="1" key="1">
    <citation type="submission" date="2024-03" db="EMBL/GenBank/DDBJ databases">
        <title>Novel Streptomyces species of biotechnological and ecological value are a feature of Machair soil.</title>
        <authorList>
            <person name="Prole J.R."/>
            <person name="Goodfellow M."/>
            <person name="Allenby N."/>
            <person name="Ward A.C."/>
        </authorList>
    </citation>
    <scope>NUCLEOTIDE SEQUENCE</scope>
    <source>
        <strain evidence="1">MS1.AVA.4</strain>
    </source>
</reference>
<name>A0ACC6QMH0_9ACTN</name>